<name>A0A482ML83_9CAUD</name>
<keyword evidence="2" id="KW-1185">Reference proteome</keyword>
<reference evidence="1 2" key="1">
    <citation type="submission" date="2019-02" db="EMBL/GenBank/DDBJ databases">
        <title>Complete genome sequence of Burkholderia cenocepacia phage BcepSauron.</title>
        <authorList>
            <person name="Park K."/>
            <person name="Gonzalez C."/>
            <person name="Liu M."/>
            <person name="Gill J."/>
        </authorList>
    </citation>
    <scope>NUCLEOTIDE SEQUENCE [LARGE SCALE GENOMIC DNA]</scope>
</reference>
<protein>
    <submittedName>
        <fullName evidence="1">Uncharacterized protein</fullName>
    </submittedName>
</protein>
<evidence type="ECO:0000313" key="1">
    <source>
        <dbReference type="EMBL" id="QBQ74534.1"/>
    </source>
</evidence>
<sequence length="144" mass="15949">MNPIRNEDLPCSSTLLPGSAPFHNHPGYDAAECPLREVVVAQTGVTNNGFRCFMTGGHCLPGPSCAHRRERFASERVDDNTMIVIQTFRPDSRGVAEANRLAEFLKSKGIRAEVYSDIGEDVLIREIDTLKYADLVPTLRELFG</sequence>
<gene>
    <name evidence="1" type="ORF">BcepSauron_154</name>
</gene>
<accession>A0A482ML83</accession>
<evidence type="ECO:0000313" key="2">
    <source>
        <dbReference type="Proteomes" id="UP000301424"/>
    </source>
</evidence>
<organism evidence="1 2">
    <name type="scientific">Burkholderia phage BcepSauron</name>
    <dbReference type="NCBI Taxonomy" id="2530033"/>
    <lineage>
        <taxon>Viruses</taxon>
        <taxon>Duplodnaviria</taxon>
        <taxon>Heunggongvirae</taxon>
        <taxon>Uroviricota</taxon>
        <taxon>Caudoviricetes</taxon>
        <taxon>Sarumanvirus</taxon>
        <taxon>Sarumanvirus bcepsauron</taxon>
    </lineage>
</organism>
<dbReference type="Proteomes" id="UP000301424">
    <property type="component" value="Segment"/>
</dbReference>
<dbReference type="EMBL" id="MK552141">
    <property type="protein sequence ID" value="QBQ74534.1"/>
    <property type="molecule type" value="Genomic_DNA"/>
</dbReference>
<proteinExistence type="predicted"/>